<feature type="chain" id="PRO_5042082867" evidence="2">
    <location>
        <begin position="21"/>
        <end position="409"/>
    </location>
</feature>
<dbReference type="Pfam" id="PF08246">
    <property type="entry name" value="Inhibitor_I29"/>
    <property type="match status" value="1"/>
</dbReference>
<dbReference type="InterPro" id="IPR038765">
    <property type="entry name" value="Papain-like_cys_pep_sf"/>
</dbReference>
<keyword evidence="2" id="KW-0732">Signal</keyword>
<dbReference type="InterPro" id="IPR013128">
    <property type="entry name" value="Peptidase_C1A"/>
</dbReference>
<reference evidence="5" key="1">
    <citation type="submission" date="2022-01" db="EMBL/GenBank/DDBJ databases">
        <title>Genome Sequence Resource for Two Populations of Ditylenchus destructor, the Migratory Endoparasitic Phytonematode.</title>
        <authorList>
            <person name="Zhang H."/>
            <person name="Lin R."/>
            <person name="Xie B."/>
        </authorList>
    </citation>
    <scope>NUCLEOTIDE SEQUENCE</scope>
    <source>
        <strain evidence="5">BazhouSP</strain>
    </source>
</reference>
<evidence type="ECO:0000259" key="4">
    <source>
        <dbReference type="SMART" id="SM00848"/>
    </source>
</evidence>
<dbReference type="Pfam" id="PF00112">
    <property type="entry name" value="Peptidase_C1"/>
    <property type="match status" value="1"/>
</dbReference>
<evidence type="ECO:0000256" key="2">
    <source>
        <dbReference type="SAM" id="SignalP"/>
    </source>
</evidence>
<gene>
    <name evidence="5" type="ORF">DdX_10074</name>
</gene>
<comment type="caution">
    <text evidence="5">The sequence shown here is derived from an EMBL/GenBank/DDBJ whole genome shotgun (WGS) entry which is preliminary data.</text>
</comment>
<keyword evidence="6" id="KW-1185">Reference proteome</keyword>
<feature type="signal peptide" evidence="2">
    <location>
        <begin position="1"/>
        <end position="20"/>
    </location>
</feature>
<feature type="domain" description="Cathepsin propeptide inhibitor" evidence="4">
    <location>
        <begin position="89"/>
        <end position="149"/>
    </location>
</feature>
<dbReference type="InterPro" id="IPR039417">
    <property type="entry name" value="Peptidase_C1A_papain-like"/>
</dbReference>
<evidence type="ECO:0000313" key="6">
    <source>
        <dbReference type="Proteomes" id="UP001201812"/>
    </source>
</evidence>
<name>A0AAD4QZI5_9BILA</name>
<organism evidence="5 6">
    <name type="scientific">Ditylenchus destructor</name>
    <dbReference type="NCBI Taxonomy" id="166010"/>
    <lineage>
        <taxon>Eukaryota</taxon>
        <taxon>Metazoa</taxon>
        <taxon>Ecdysozoa</taxon>
        <taxon>Nematoda</taxon>
        <taxon>Chromadorea</taxon>
        <taxon>Rhabditida</taxon>
        <taxon>Tylenchina</taxon>
        <taxon>Tylenchomorpha</taxon>
        <taxon>Sphaerularioidea</taxon>
        <taxon>Anguinidae</taxon>
        <taxon>Anguininae</taxon>
        <taxon>Ditylenchus</taxon>
    </lineage>
</organism>
<evidence type="ECO:0000256" key="1">
    <source>
        <dbReference type="ARBA" id="ARBA00008455"/>
    </source>
</evidence>
<protein>
    <submittedName>
        <fullName evidence="5">Papain family cysteine protease domain-containing protein</fullName>
    </submittedName>
</protein>
<comment type="similarity">
    <text evidence="1">Belongs to the peptidase C1 family.</text>
</comment>
<dbReference type="InterPro" id="IPR000668">
    <property type="entry name" value="Peptidase_C1A_C"/>
</dbReference>
<dbReference type="Proteomes" id="UP001201812">
    <property type="component" value="Unassembled WGS sequence"/>
</dbReference>
<evidence type="ECO:0000313" key="5">
    <source>
        <dbReference type="EMBL" id="KAI1711612.1"/>
    </source>
</evidence>
<keyword evidence="5" id="KW-0645">Protease</keyword>
<dbReference type="InterPro" id="IPR025660">
    <property type="entry name" value="Pept_his_AS"/>
</dbReference>
<dbReference type="SUPFAM" id="SSF54001">
    <property type="entry name" value="Cysteine proteinases"/>
    <property type="match status" value="1"/>
</dbReference>
<feature type="domain" description="Peptidase C1A papain C-terminal" evidence="3">
    <location>
        <begin position="174"/>
        <end position="404"/>
    </location>
</feature>
<dbReference type="GO" id="GO:0006508">
    <property type="term" value="P:proteolysis"/>
    <property type="evidence" value="ECO:0007669"/>
    <property type="project" value="UniProtKB-KW"/>
</dbReference>
<dbReference type="SMART" id="SM00645">
    <property type="entry name" value="Pept_C1"/>
    <property type="match status" value="1"/>
</dbReference>
<sequence length="409" mass="46383">MFKILCAIGIVFLLVDVGMPQSVYEQCRIQAIYVKFSTHRGEVHQVKWEDPDKLDTASNIVDEFLKQIHSDRDGTVSVHMSPPKELMTWDGFKAYTGNSYPNPAEEALRKEAFERNLKLINEQNHLNSISLRSSKLKITSLSDMTEEQYERYCTGELPYTPTAKEVSWHASINFPHKLNYAKEGYVGKIRKQGDCEACWAMVAAAMAEALHVRATRLFWRFSPQFLLDCDNAIFDNEGRRSAGCEGGYVNNAFEYIIMNGIALESSYPYIEKTGRCDTRKKNCVVKLNRPGYIQLAQIPSGDELSLKEAVFNYGPMIVKIFSNLASFQHHGVGVYADVKCRSLRDDEGGHAMLLIGYGTDDEDGDYWLLLNTWGTGWGEKGFRGMEKINNGNMCGIASRAFHQTFFTDW</sequence>
<dbReference type="GO" id="GO:0008234">
    <property type="term" value="F:cysteine-type peptidase activity"/>
    <property type="evidence" value="ECO:0007669"/>
    <property type="project" value="InterPro"/>
</dbReference>
<dbReference type="PANTHER" id="PTHR12411">
    <property type="entry name" value="CYSTEINE PROTEASE FAMILY C1-RELATED"/>
    <property type="match status" value="1"/>
</dbReference>
<dbReference type="InterPro" id="IPR013201">
    <property type="entry name" value="Prot_inhib_I29"/>
</dbReference>
<dbReference type="PROSITE" id="PS00639">
    <property type="entry name" value="THIOL_PROTEASE_HIS"/>
    <property type="match status" value="1"/>
</dbReference>
<keyword evidence="5" id="KW-0378">Hydrolase</keyword>
<dbReference type="AlphaFoldDB" id="A0AAD4QZI5"/>
<dbReference type="PRINTS" id="PR00705">
    <property type="entry name" value="PAPAIN"/>
</dbReference>
<dbReference type="SMART" id="SM00848">
    <property type="entry name" value="Inhibitor_I29"/>
    <property type="match status" value="1"/>
</dbReference>
<proteinExistence type="inferred from homology"/>
<dbReference type="EMBL" id="JAKKPZ010000021">
    <property type="protein sequence ID" value="KAI1711612.1"/>
    <property type="molecule type" value="Genomic_DNA"/>
</dbReference>
<accession>A0AAD4QZI5</accession>
<dbReference type="Gene3D" id="3.90.70.10">
    <property type="entry name" value="Cysteine proteinases"/>
    <property type="match status" value="1"/>
</dbReference>
<evidence type="ECO:0000259" key="3">
    <source>
        <dbReference type="SMART" id="SM00645"/>
    </source>
</evidence>
<dbReference type="CDD" id="cd02248">
    <property type="entry name" value="Peptidase_C1A"/>
    <property type="match status" value="1"/>
</dbReference>